<protein>
    <submittedName>
        <fullName evidence="2">Os05g0203000 protein</fullName>
    </submittedName>
</protein>
<dbReference type="Proteomes" id="UP000000763">
    <property type="component" value="Chromosome 5"/>
</dbReference>
<sequence>RTPSPNCSKRQPPQPPTTSEFGVNPSHGSPRHRRGGGGCGGGGGHAGGLLPARVACRGLQRRRPRLQPAAHHGPPRRHLLLVVRRQAGAAVLSGGGGRRRAAPAGAGGEEADEPVRQLLGAGREQGAVQQARPDLLPELRVAAGGESLPPRLLRHYPLLPQHELTMMMMVITSLSIQIPQFPIRPIH</sequence>
<dbReference type="KEGG" id="dosa:Os05g0203000"/>
<dbReference type="EMBL" id="AP008211">
    <property type="protein sequence ID" value="BAF16800.1"/>
    <property type="molecule type" value="Genomic_DNA"/>
</dbReference>
<reference evidence="2 3" key="1">
    <citation type="journal article" date="2005" name="Nature">
        <title>The map-based sequence of the rice genome.</title>
        <authorList>
            <consortium name="International rice genome sequencing project (IRGSP)"/>
            <person name="Matsumoto T."/>
            <person name="Wu J."/>
            <person name="Kanamori H."/>
            <person name="Katayose Y."/>
            <person name="Fujisawa M."/>
            <person name="Namiki N."/>
            <person name="Mizuno H."/>
            <person name="Yamamoto K."/>
            <person name="Antonio B.A."/>
            <person name="Baba T."/>
            <person name="Sakata K."/>
            <person name="Nagamura Y."/>
            <person name="Aoki H."/>
            <person name="Arikawa K."/>
            <person name="Arita K."/>
            <person name="Bito T."/>
            <person name="Chiden Y."/>
            <person name="Fujitsuka N."/>
            <person name="Fukunaka R."/>
            <person name="Hamada M."/>
            <person name="Harada C."/>
            <person name="Hayashi A."/>
            <person name="Hijishita S."/>
            <person name="Honda M."/>
            <person name="Hosokawa S."/>
            <person name="Ichikawa Y."/>
            <person name="Idonuma A."/>
            <person name="Iijima M."/>
            <person name="Ikeda M."/>
            <person name="Ikeno M."/>
            <person name="Ito K."/>
            <person name="Ito S."/>
            <person name="Ito T."/>
            <person name="Ito Y."/>
            <person name="Ito Y."/>
            <person name="Iwabuchi A."/>
            <person name="Kamiya K."/>
            <person name="Karasawa W."/>
            <person name="Kurita K."/>
            <person name="Katagiri S."/>
            <person name="Kikuta A."/>
            <person name="Kobayashi H."/>
            <person name="Kobayashi N."/>
            <person name="Machita K."/>
            <person name="Maehara T."/>
            <person name="Masukawa M."/>
            <person name="Mizubayashi T."/>
            <person name="Mukai Y."/>
            <person name="Nagasaki H."/>
            <person name="Nagata Y."/>
            <person name="Naito S."/>
            <person name="Nakashima M."/>
            <person name="Nakama Y."/>
            <person name="Nakamichi Y."/>
            <person name="Nakamura M."/>
            <person name="Meguro A."/>
            <person name="Negishi M."/>
            <person name="Ohta I."/>
            <person name="Ohta T."/>
            <person name="Okamoto M."/>
            <person name="Ono N."/>
            <person name="Saji S."/>
            <person name="Sakaguchi M."/>
            <person name="Sakai K."/>
            <person name="Shibata M."/>
            <person name="Shimokawa T."/>
            <person name="Song J."/>
            <person name="Takazaki Y."/>
            <person name="Terasawa K."/>
            <person name="Tsugane M."/>
            <person name="Tsuji K."/>
            <person name="Ueda S."/>
            <person name="Waki K."/>
            <person name="Yamagata H."/>
            <person name="Yamamoto M."/>
            <person name="Yamamoto S."/>
            <person name="Yamane H."/>
            <person name="Yoshiki S."/>
            <person name="Yoshihara R."/>
            <person name="Yukawa K."/>
            <person name="Zhong H."/>
            <person name="Yano M."/>
            <person name="Yuan Q."/>
            <person name="Ouyang S."/>
            <person name="Liu J."/>
            <person name="Jones K.M."/>
            <person name="Gansberger K."/>
            <person name="Moffat K."/>
            <person name="Hill J."/>
            <person name="Bera J."/>
            <person name="Fadrosh D."/>
            <person name="Jin S."/>
            <person name="Johri S."/>
            <person name="Kim M."/>
            <person name="Overton L."/>
            <person name="Reardon M."/>
            <person name="Tsitrin T."/>
            <person name="Vuong H."/>
            <person name="Weaver B."/>
            <person name="Ciecko A."/>
            <person name="Tallon L."/>
            <person name="Jackson J."/>
            <person name="Pai G."/>
            <person name="Aken S.V."/>
            <person name="Utterback T."/>
            <person name="Reidmuller S."/>
            <person name="Feldblyum T."/>
            <person name="Hsiao J."/>
            <person name="Zismann V."/>
            <person name="Iobst S."/>
            <person name="de Vazeille A.R."/>
            <person name="Buell C.R."/>
            <person name="Ying K."/>
            <person name="Li Y."/>
            <person name="Lu T."/>
            <person name="Huang Y."/>
            <person name="Zhao Q."/>
            <person name="Feng Q."/>
            <person name="Zhang L."/>
            <person name="Zhu J."/>
            <person name="Weng Q."/>
            <person name="Mu J."/>
            <person name="Lu Y."/>
            <person name="Fan D."/>
            <person name="Liu Y."/>
            <person name="Guan J."/>
            <person name="Zhang Y."/>
            <person name="Yu S."/>
            <person name="Liu X."/>
            <person name="Zhang Y."/>
            <person name="Hong G."/>
            <person name="Han B."/>
            <person name="Choisne N."/>
            <person name="Demange N."/>
            <person name="Orjeda G."/>
            <person name="Samain S."/>
            <person name="Cattolico L."/>
            <person name="Pelletier E."/>
            <person name="Couloux A."/>
            <person name="Segurens B."/>
            <person name="Wincker P."/>
            <person name="D'Hont A."/>
            <person name="Scarpelli C."/>
            <person name="Weissenbach J."/>
            <person name="Salanoubat M."/>
            <person name="Quetier F."/>
            <person name="Yu Y."/>
            <person name="Kim H.R."/>
            <person name="Rambo T."/>
            <person name="Currie J."/>
            <person name="Collura K."/>
            <person name="Luo M."/>
            <person name="Yang T."/>
            <person name="Ammiraju J.S.S."/>
            <person name="Engler F."/>
            <person name="Soderlund C."/>
            <person name="Wing R.A."/>
            <person name="Palmer L.E."/>
            <person name="de la Bastide M."/>
            <person name="Spiegel L."/>
            <person name="Nascimento L."/>
            <person name="Zutavern T."/>
            <person name="O'Shaughnessy A."/>
            <person name="Dike S."/>
            <person name="Dedhia N."/>
            <person name="Preston R."/>
            <person name="Balija V."/>
            <person name="McCombie W.R."/>
            <person name="Chow T."/>
            <person name="Chen H."/>
            <person name="Chung M."/>
            <person name="Chen C."/>
            <person name="Shaw J."/>
            <person name="Wu H."/>
            <person name="Hsiao K."/>
            <person name="Chao Y."/>
            <person name="Chu M."/>
            <person name="Cheng C."/>
            <person name="Hour A."/>
            <person name="Lee P."/>
            <person name="Lin S."/>
            <person name="Lin Y."/>
            <person name="Liou J."/>
            <person name="Liu S."/>
            <person name="Hsing Y."/>
            <person name="Raghuvanshi S."/>
            <person name="Mohanty A."/>
            <person name="Bharti A.K."/>
            <person name="Gaur A."/>
            <person name="Gupta V."/>
            <person name="Kumar D."/>
            <person name="Ravi V."/>
            <person name="Vij S."/>
            <person name="Kapur A."/>
            <person name="Khurana P."/>
            <person name="Khurana P."/>
            <person name="Khurana J.P."/>
            <person name="Tyagi A.K."/>
            <person name="Gaikwad K."/>
            <person name="Singh A."/>
            <person name="Dalal V."/>
            <person name="Srivastava S."/>
            <person name="Dixit A."/>
            <person name="Pal A.K."/>
            <person name="Ghazi I.A."/>
            <person name="Yadav M."/>
            <person name="Pandit A."/>
            <person name="Bhargava A."/>
            <person name="Sureshbabu K."/>
            <person name="Batra K."/>
            <person name="Sharma T.R."/>
            <person name="Mohapatra T."/>
            <person name="Singh N.K."/>
            <person name="Messing J."/>
            <person name="Nelson A.B."/>
            <person name="Fuks G."/>
            <person name="Kavchok S."/>
            <person name="Keizer G."/>
            <person name="Linton E."/>
            <person name="Llaca V."/>
            <person name="Song R."/>
            <person name="Tanyolac B."/>
            <person name="Young S."/>
            <person name="Ho-Il K."/>
            <person name="Hahn J.H."/>
            <person name="Sangsakoo G."/>
            <person name="Vanavichit A."/>
            <person name="de Mattos Luiz.A.T."/>
            <person name="Zimmer P.D."/>
            <person name="Malone G."/>
            <person name="Dellagostin O."/>
            <person name="de Oliveira A.C."/>
            <person name="Bevan M."/>
            <person name="Bancroft I."/>
            <person name="Minx P."/>
            <person name="Cordum H."/>
            <person name="Wilson R."/>
            <person name="Cheng Z."/>
            <person name="Jin W."/>
            <person name="Jiang J."/>
            <person name="Leong S.A."/>
            <person name="Iwama H."/>
            <person name="Gojobori T."/>
            <person name="Itoh T."/>
            <person name="Niimura Y."/>
            <person name="Fujii Y."/>
            <person name="Habara T."/>
            <person name="Sakai H."/>
            <person name="Sato Y."/>
            <person name="Wilson G."/>
            <person name="Kumar K."/>
            <person name="McCouch S."/>
            <person name="Juretic N."/>
            <person name="Hoen D."/>
            <person name="Wright S."/>
            <person name="Bruskiewich R."/>
            <person name="Bureau T."/>
            <person name="Miyao A."/>
            <person name="Hirochika H."/>
            <person name="Nishikawa T."/>
            <person name="Kadowaki K."/>
            <person name="Sugiura M."/>
            <person name="Burr B."/>
            <person name="Sasaki T."/>
        </authorList>
    </citation>
    <scope>NUCLEOTIDE SEQUENCE [LARGE SCALE GENOMIC DNA]</scope>
    <source>
        <strain evidence="3">cv. Nipponbare</strain>
    </source>
</reference>
<reference evidence="3" key="2">
    <citation type="journal article" date="2008" name="Nucleic Acids Res.">
        <title>The rice annotation project database (RAP-DB): 2008 update.</title>
        <authorList>
            <consortium name="The rice annotation project (RAP)"/>
        </authorList>
    </citation>
    <scope>GENOME REANNOTATION</scope>
    <source>
        <strain evidence="3">cv. Nipponbare</strain>
    </source>
</reference>
<gene>
    <name evidence="2" type="ordered locus">Os05g0203000</name>
</gene>
<feature type="compositionally biased region" description="Gly residues" evidence="1">
    <location>
        <begin position="36"/>
        <end position="45"/>
    </location>
</feature>
<feature type="region of interest" description="Disordered" evidence="1">
    <location>
        <begin position="90"/>
        <end position="111"/>
    </location>
</feature>
<evidence type="ECO:0000313" key="2">
    <source>
        <dbReference type="EMBL" id="BAF16800.1"/>
    </source>
</evidence>
<feature type="non-terminal residue" evidence="2">
    <location>
        <position position="1"/>
    </location>
</feature>
<feature type="region of interest" description="Disordered" evidence="1">
    <location>
        <begin position="1"/>
        <end position="45"/>
    </location>
</feature>
<proteinExistence type="predicted"/>
<name>Q0DK23_ORYSJ</name>
<organism evidence="2 3">
    <name type="scientific">Oryza sativa subsp. japonica</name>
    <name type="common">Rice</name>
    <dbReference type="NCBI Taxonomy" id="39947"/>
    <lineage>
        <taxon>Eukaryota</taxon>
        <taxon>Viridiplantae</taxon>
        <taxon>Streptophyta</taxon>
        <taxon>Embryophyta</taxon>
        <taxon>Tracheophyta</taxon>
        <taxon>Spermatophyta</taxon>
        <taxon>Magnoliopsida</taxon>
        <taxon>Liliopsida</taxon>
        <taxon>Poales</taxon>
        <taxon>Poaceae</taxon>
        <taxon>BOP clade</taxon>
        <taxon>Oryzoideae</taxon>
        <taxon>Oryzeae</taxon>
        <taxon>Oryzinae</taxon>
        <taxon>Oryza</taxon>
        <taxon>Oryza sativa</taxon>
    </lineage>
</organism>
<feature type="compositionally biased region" description="Polar residues" evidence="1">
    <location>
        <begin position="1"/>
        <end position="21"/>
    </location>
</feature>
<dbReference type="AlphaFoldDB" id="Q0DK23"/>
<evidence type="ECO:0000256" key="1">
    <source>
        <dbReference type="SAM" id="MobiDB-lite"/>
    </source>
</evidence>
<accession>Q0DK23</accession>
<evidence type="ECO:0000313" key="3">
    <source>
        <dbReference type="Proteomes" id="UP000000763"/>
    </source>
</evidence>